<evidence type="ECO:0000256" key="8">
    <source>
        <dbReference type="ARBA" id="ARBA00022679"/>
    </source>
</evidence>
<dbReference type="GO" id="GO:0016740">
    <property type="term" value="F:transferase activity"/>
    <property type="evidence" value="ECO:0007669"/>
    <property type="project" value="UniProtKB-KW"/>
</dbReference>
<dbReference type="RefSeq" id="WP_344998355.1">
    <property type="nucleotide sequence ID" value="NZ_BAABFR010000063.1"/>
</dbReference>
<evidence type="ECO:0000256" key="12">
    <source>
        <dbReference type="ARBA" id="ARBA00033407"/>
    </source>
</evidence>
<dbReference type="Gene3D" id="3.30.559.30">
    <property type="entry name" value="Nonribosomal peptide synthetase, condensation domain"/>
    <property type="match status" value="1"/>
</dbReference>
<evidence type="ECO:0000256" key="9">
    <source>
        <dbReference type="ARBA" id="ARBA00023315"/>
    </source>
</evidence>
<name>A0ABP8JZV2_9ACTN</name>
<keyword evidence="7" id="KW-0443">Lipid metabolism</keyword>
<gene>
    <name evidence="14" type="ORF">GCM10023147_35020</name>
</gene>
<keyword evidence="8 14" id="KW-0808">Transferase</keyword>
<comment type="catalytic activity">
    <reaction evidence="3">
        <text>2 a mycocerosyl-[mycocerosic acid synthase] + a phthiodiolone = a dimycocerosyl phthiodiolone + 2 holo-[mycocerosic acid synthase].</text>
        <dbReference type="EC" id="2.3.1.282"/>
    </reaction>
</comment>
<sequence>MHIHRALTFSEASFVAPASRETIGASVELRGGMDTAALQAAFSALLVEYPVLAARVVDIAGRPHFVAGDPSVAGSAGFMHRTEPWAGYAQVPPPFVGSAQLAALALTSDGTRHRCTLWASHSATDGSGLMAITVRLFEFFTVLATGRDPEVAVATDFPVAPDQLMAERGYLPAAVGYDERLGETSWSGAVASAPGDPTAPDADDVLRIRLGEATTRAVGDRAHALGVSVNSLVSGMIAEAELAESGGGALALLTPVDFRGRLDPPIPLRSVTALVGFSFVSTAEAGPAPTAAEIARVVGDRIRADMRDGTILRAAVSPMPDPATRRFGPPVLISNVGEFPLLATPPGLEMHDFQSQIVRSAEGMRRYAAGWHGVGAAPVPLGSSYLLSTFDGRLSIEMRVLPETLDAATRARILRRIESAATELCTELTTTGVAGGSRGAA</sequence>
<evidence type="ECO:0000256" key="6">
    <source>
        <dbReference type="ARBA" id="ARBA00013449"/>
    </source>
</evidence>
<accession>A0ABP8JZV2</accession>
<keyword evidence="7" id="KW-0444">Lipid biosynthesis</keyword>
<dbReference type="EMBL" id="BAABFR010000063">
    <property type="protein sequence ID" value="GAA4398621.1"/>
    <property type="molecule type" value="Genomic_DNA"/>
</dbReference>
<reference evidence="15" key="1">
    <citation type="journal article" date="2019" name="Int. J. Syst. Evol. Microbiol.">
        <title>The Global Catalogue of Microorganisms (GCM) 10K type strain sequencing project: providing services to taxonomists for standard genome sequencing and annotation.</title>
        <authorList>
            <consortium name="The Broad Institute Genomics Platform"/>
            <consortium name="The Broad Institute Genome Sequencing Center for Infectious Disease"/>
            <person name="Wu L."/>
            <person name="Ma J."/>
        </authorList>
    </citation>
    <scope>NUCLEOTIDE SEQUENCE [LARGE SCALE GENOMIC DNA]</scope>
    <source>
        <strain evidence="15">JCM 17688</strain>
    </source>
</reference>
<evidence type="ECO:0000256" key="11">
    <source>
        <dbReference type="ARBA" id="ARBA00032317"/>
    </source>
</evidence>
<comment type="catalytic activity">
    <reaction evidence="1">
        <text>2 a mycocerosyl-[mycocerosic acid synthase] + a phthiocerol = a dimycocerosyl phthiocerol + 2 holo-[mycocerosic acid synthase].</text>
        <dbReference type="EC" id="2.3.1.282"/>
    </reaction>
</comment>
<evidence type="ECO:0000256" key="5">
    <source>
        <dbReference type="ARBA" id="ARBA00012866"/>
    </source>
</evidence>
<dbReference type="InterPro" id="IPR031641">
    <property type="entry name" value="PapA_C"/>
</dbReference>
<comment type="catalytic activity">
    <reaction evidence="2">
        <text>2 a mycocerosyl-[mycocerosic acid synthase] + a phenolphthiocerol = a dimycocerosyl phenolphthiocerol + 2 holo-[mycocerosic acid synthase].</text>
        <dbReference type="EC" id="2.3.1.282"/>
    </reaction>
</comment>
<evidence type="ECO:0000256" key="1">
    <source>
        <dbReference type="ARBA" id="ARBA00000026"/>
    </source>
</evidence>
<dbReference type="Pfam" id="PF16911">
    <property type="entry name" value="PapA_C"/>
    <property type="match status" value="1"/>
</dbReference>
<proteinExistence type="inferred from homology"/>
<evidence type="ECO:0000259" key="13">
    <source>
        <dbReference type="Pfam" id="PF16911"/>
    </source>
</evidence>
<protein>
    <recommendedName>
        <fullName evidence="6">Phthiocerol/phthiodiolone dimycocerosyl transferase</fullName>
        <ecNumber evidence="5">2.3.1.282</ecNumber>
    </recommendedName>
    <alternativeName>
        <fullName evidence="12">Acyltransferase PapA5</fullName>
    </alternativeName>
    <alternativeName>
        <fullName evidence="10">Phthiocerol/phthiodiolone O-acyltransferase</fullName>
    </alternativeName>
    <alternativeName>
        <fullName evidence="11">Polyketide synthase-associated protein A5</fullName>
    </alternativeName>
</protein>
<evidence type="ECO:0000313" key="15">
    <source>
        <dbReference type="Proteomes" id="UP001500635"/>
    </source>
</evidence>
<evidence type="ECO:0000256" key="7">
    <source>
        <dbReference type="ARBA" id="ARBA00022516"/>
    </source>
</evidence>
<feature type="domain" description="Phthiocerol/phthiodiolone dimycocerosyl transferase C-terminal" evidence="13">
    <location>
        <begin position="201"/>
        <end position="399"/>
    </location>
</feature>
<comment type="caution">
    <text evidence="14">The sequence shown here is derived from an EMBL/GenBank/DDBJ whole genome shotgun (WGS) entry which is preliminary data.</text>
</comment>
<dbReference type="InterPro" id="IPR023213">
    <property type="entry name" value="CAT-like_dom_sf"/>
</dbReference>
<dbReference type="Gene3D" id="3.30.559.10">
    <property type="entry name" value="Chloramphenicol acetyltransferase-like domain"/>
    <property type="match status" value="1"/>
</dbReference>
<evidence type="ECO:0000256" key="2">
    <source>
        <dbReference type="ARBA" id="ARBA00000625"/>
    </source>
</evidence>
<dbReference type="SUPFAM" id="SSF52777">
    <property type="entry name" value="CoA-dependent acyltransferases"/>
    <property type="match status" value="2"/>
</dbReference>
<comment type="similarity">
    <text evidence="4">Belongs to the acyltransferase PapA5 family.</text>
</comment>
<keyword evidence="9" id="KW-0012">Acyltransferase</keyword>
<organism evidence="14 15">
    <name type="scientific">Tsukamurella soli</name>
    <dbReference type="NCBI Taxonomy" id="644556"/>
    <lineage>
        <taxon>Bacteria</taxon>
        <taxon>Bacillati</taxon>
        <taxon>Actinomycetota</taxon>
        <taxon>Actinomycetes</taxon>
        <taxon>Mycobacteriales</taxon>
        <taxon>Tsukamurellaceae</taxon>
        <taxon>Tsukamurella</taxon>
    </lineage>
</organism>
<dbReference type="Proteomes" id="UP001500635">
    <property type="component" value="Unassembled WGS sequence"/>
</dbReference>
<evidence type="ECO:0000313" key="14">
    <source>
        <dbReference type="EMBL" id="GAA4398621.1"/>
    </source>
</evidence>
<evidence type="ECO:0000256" key="3">
    <source>
        <dbReference type="ARBA" id="ARBA00001907"/>
    </source>
</evidence>
<evidence type="ECO:0000256" key="10">
    <source>
        <dbReference type="ARBA" id="ARBA00030465"/>
    </source>
</evidence>
<evidence type="ECO:0000256" key="4">
    <source>
        <dbReference type="ARBA" id="ARBA00006558"/>
    </source>
</evidence>
<dbReference type="EC" id="2.3.1.282" evidence="5"/>
<keyword evidence="15" id="KW-1185">Reference proteome</keyword>